<dbReference type="NCBIfam" id="TIGR00640">
    <property type="entry name" value="acid_CoA_mut_C"/>
    <property type="match status" value="1"/>
</dbReference>
<name>A0A1D2YRX5_9BACI</name>
<dbReference type="Pfam" id="PF13669">
    <property type="entry name" value="Glyoxalase_4"/>
    <property type="match status" value="1"/>
</dbReference>
<dbReference type="GO" id="GO:0046872">
    <property type="term" value="F:metal ion binding"/>
    <property type="evidence" value="ECO:0007669"/>
    <property type="project" value="UniProtKB-KW"/>
</dbReference>
<dbReference type="InterPro" id="IPR029068">
    <property type="entry name" value="Glyas_Bleomycin-R_OHBP_Dase"/>
</dbReference>
<dbReference type="InterPro" id="IPR037523">
    <property type="entry name" value="VOC_core"/>
</dbReference>
<feature type="domain" description="B12-binding" evidence="7">
    <location>
        <begin position="4"/>
        <end position="132"/>
    </location>
</feature>
<evidence type="ECO:0000256" key="6">
    <source>
        <dbReference type="ARBA" id="ARBA00023285"/>
    </source>
</evidence>
<dbReference type="GO" id="GO:0016853">
    <property type="term" value="F:isomerase activity"/>
    <property type="evidence" value="ECO:0007669"/>
    <property type="project" value="UniProtKB-KW"/>
</dbReference>
<organism evidence="9 10">
    <name type="scientific">Vulcanibacillus modesticaldus</name>
    <dbReference type="NCBI Taxonomy" id="337097"/>
    <lineage>
        <taxon>Bacteria</taxon>
        <taxon>Bacillati</taxon>
        <taxon>Bacillota</taxon>
        <taxon>Bacilli</taxon>
        <taxon>Bacillales</taxon>
        <taxon>Bacillaceae</taxon>
        <taxon>Vulcanibacillus</taxon>
    </lineage>
</organism>
<keyword evidence="10" id="KW-1185">Reference proteome</keyword>
<dbReference type="GO" id="GO:0031419">
    <property type="term" value="F:cobalamin binding"/>
    <property type="evidence" value="ECO:0007669"/>
    <property type="project" value="UniProtKB-KW"/>
</dbReference>
<comment type="similarity">
    <text evidence="2">Belongs to the methylmalonyl-CoA epimerase family.</text>
</comment>
<dbReference type="InterPro" id="IPR006158">
    <property type="entry name" value="Cobalamin-bd"/>
</dbReference>
<evidence type="ECO:0000259" key="7">
    <source>
        <dbReference type="PROSITE" id="PS51332"/>
    </source>
</evidence>
<evidence type="ECO:0000256" key="2">
    <source>
        <dbReference type="ARBA" id="ARBA00009308"/>
    </source>
</evidence>
<dbReference type="AlphaFoldDB" id="A0A1D2YRX5"/>
<evidence type="ECO:0000256" key="3">
    <source>
        <dbReference type="ARBA" id="ARBA00022628"/>
    </source>
</evidence>
<accession>A0A1D2YRX5</accession>
<evidence type="ECO:0000256" key="1">
    <source>
        <dbReference type="ARBA" id="ARBA00001922"/>
    </source>
</evidence>
<dbReference type="Proteomes" id="UP000243739">
    <property type="component" value="Unassembled WGS sequence"/>
</dbReference>
<keyword evidence="4" id="KW-0479">Metal-binding</keyword>
<keyword evidence="6" id="KW-0170">Cobalt</keyword>
<dbReference type="InterPro" id="IPR036724">
    <property type="entry name" value="Cobalamin-bd_sf"/>
</dbReference>
<comment type="caution">
    <text evidence="9">The sequence shown here is derived from an EMBL/GenBank/DDBJ whole genome shotgun (WGS) entry which is preliminary data.</text>
</comment>
<keyword evidence="5" id="KW-0413">Isomerase</keyword>
<dbReference type="SUPFAM" id="SSF52242">
    <property type="entry name" value="Cobalamin (vitamin B12)-binding domain"/>
    <property type="match status" value="1"/>
</dbReference>
<evidence type="ECO:0000313" key="9">
    <source>
        <dbReference type="EMBL" id="OEF95544.1"/>
    </source>
</evidence>
<dbReference type="InterPro" id="IPR017515">
    <property type="entry name" value="MeMalonyl-CoA_epimerase"/>
</dbReference>
<dbReference type="SUPFAM" id="SSF54593">
    <property type="entry name" value="Glyoxalase/Bleomycin resistance protein/Dihydroxybiphenyl dioxygenase"/>
    <property type="match status" value="1"/>
</dbReference>
<dbReference type="EMBL" id="MIJF01000100">
    <property type="protein sequence ID" value="OEF95544.1"/>
    <property type="molecule type" value="Genomic_DNA"/>
</dbReference>
<feature type="domain" description="VOC" evidence="8">
    <location>
        <begin position="147"/>
        <end position="275"/>
    </location>
</feature>
<dbReference type="CDD" id="cd07249">
    <property type="entry name" value="MMCE"/>
    <property type="match status" value="1"/>
</dbReference>
<dbReference type="OrthoDB" id="9788468at2"/>
<evidence type="ECO:0000313" key="10">
    <source>
        <dbReference type="Proteomes" id="UP000243739"/>
    </source>
</evidence>
<dbReference type="PANTHER" id="PTHR48101:SF3">
    <property type="entry name" value="COENZYME B12-DEPENDENT MUTASE"/>
    <property type="match status" value="1"/>
</dbReference>
<dbReference type="PROSITE" id="PS51332">
    <property type="entry name" value="B12_BINDING"/>
    <property type="match status" value="1"/>
</dbReference>
<comment type="cofactor">
    <cofactor evidence="1">
        <name>adenosylcob(III)alamin</name>
        <dbReference type="ChEBI" id="CHEBI:18408"/>
    </cofactor>
</comment>
<dbReference type="STRING" id="337097.BHF71_04970"/>
<dbReference type="RefSeq" id="WP_069657726.1">
    <property type="nucleotide sequence ID" value="NZ_MIJF01000100.1"/>
</dbReference>
<evidence type="ECO:0000259" key="8">
    <source>
        <dbReference type="PROSITE" id="PS51819"/>
    </source>
</evidence>
<dbReference type="NCBIfam" id="TIGR03081">
    <property type="entry name" value="metmalonyl_epim"/>
    <property type="match status" value="1"/>
</dbReference>
<sequence length="278" mass="30695">MKKKIRVLIAKPGLDGHDRGALIIAQGLRDEGMEVIYTGLRQTPDQIVSTAIQEDVDCIGLSILSGAHNELFPEVTRLLKENGAEDILVIGGGVIPEDDIPYLKEQGVKAVFTPGTPIAEIVKFIKENVVNETMDSFEKKINKSLKKIDHIGIAVEKLDTAINFFKNTLGLEMLGLDEVANEGVKIAFFKIGDIKIELLEPIDEESPIYKYLQKKGEGIHHLAFEVEDILYQFQLMGELGIPLLQDTPKIGANGKKVGFIHPKASHKVLIEFCERGDG</sequence>
<dbReference type="PROSITE" id="PS51819">
    <property type="entry name" value="VOC"/>
    <property type="match status" value="1"/>
</dbReference>
<keyword evidence="3" id="KW-0846">Cobalamin</keyword>
<dbReference type="Gene3D" id="3.10.180.10">
    <property type="entry name" value="2,3-Dihydroxybiphenyl 1,2-Dioxygenase, domain 1"/>
    <property type="match status" value="1"/>
</dbReference>
<dbReference type="InterPro" id="IPR006159">
    <property type="entry name" value="Acid_CoA_mut_C"/>
</dbReference>
<gene>
    <name evidence="9" type="ORF">BHF71_04970</name>
</gene>
<dbReference type="Pfam" id="PF02310">
    <property type="entry name" value="B12-binding"/>
    <property type="match status" value="1"/>
</dbReference>
<dbReference type="CDD" id="cd02071">
    <property type="entry name" value="MM_CoA_mut_B12_BD"/>
    <property type="match status" value="1"/>
</dbReference>
<dbReference type="Gene3D" id="3.40.50.280">
    <property type="entry name" value="Cobalamin-binding domain"/>
    <property type="match status" value="1"/>
</dbReference>
<reference evidence="9 10" key="1">
    <citation type="submission" date="2016-09" db="EMBL/GenBank/DDBJ databases">
        <title>Draft genome sequence for the type strain of Vulcanibacillus modesticaldus BR, a strictly anaerobic, moderately thermophilic, and nitrate-reducing bacterium from deep sea-hydrothermal vents of the Mid-Atlantic Ridge.</title>
        <authorList>
            <person name="Abin C.A."/>
            <person name="Hollibaugh J.T."/>
        </authorList>
    </citation>
    <scope>NUCLEOTIDE SEQUENCE [LARGE SCALE GENOMIC DNA]</scope>
    <source>
        <strain evidence="9 10">BR</strain>
    </source>
</reference>
<dbReference type="PANTHER" id="PTHR48101">
    <property type="entry name" value="METHYLMALONYL-COA MUTASE, MITOCHONDRIAL-RELATED"/>
    <property type="match status" value="1"/>
</dbReference>
<evidence type="ECO:0000256" key="5">
    <source>
        <dbReference type="ARBA" id="ARBA00023235"/>
    </source>
</evidence>
<evidence type="ECO:0000256" key="4">
    <source>
        <dbReference type="ARBA" id="ARBA00022723"/>
    </source>
</evidence>
<proteinExistence type="inferred from homology"/>
<protein>
    <submittedName>
        <fullName evidence="9">Methylmalonyl-CoA epimerase</fullName>
    </submittedName>
</protein>